<dbReference type="SUPFAM" id="SSF47384">
    <property type="entry name" value="Homodimeric domain of signal transducing histidine kinase"/>
    <property type="match status" value="1"/>
</dbReference>
<dbReference type="CDD" id="cd00082">
    <property type="entry name" value="HisKA"/>
    <property type="match status" value="1"/>
</dbReference>
<evidence type="ECO:0000313" key="8">
    <source>
        <dbReference type="EMBL" id="KGD66993.1"/>
    </source>
</evidence>
<dbReference type="GO" id="GO:0000155">
    <property type="term" value="F:phosphorelay sensor kinase activity"/>
    <property type="evidence" value="ECO:0007669"/>
    <property type="project" value="InterPro"/>
</dbReference>
<protein>
    <recommendedName>
        <fullName evidence="2">histidine kinase</fullName>
        <ecNumber evidence="2">2.7.13.3</ecNumber>
    </recommendedName>
</protein>
<keyword evidence="4" id="KW-0808">Transferase</keyword>
<evidence type="ECO:0000256" key="4">
    <source>
        <dbReference type="ARBA" id="ARBA00022679"/>
    </source>
</evidence>
<comment type="catalytic activity">
    <reaction evidence="1">
        <text>ATP + protein L-histidine = ADP + protein N-phospho-L-histidine.</text>
        <dbReference type="EC" id="2.7.13.3"/>
    </reaction>
</comment>
<evidence type="ECO:0000256" key="3">
    <source>
        <dbReference type="ARBA" id="ARBA00022553"/>
    </source>
</evidence>
<evidence type="ECO:0000256" key="5">
    <source>
        <dbReference type="ARBA" id="ARBA00022777"/>
    </source>
</evidence>
<dbReference type="InterPro" id="IPR003594">
    <property type="entry name" value="HATPase_dom"/>
</dbReference>
<dbReference type="SMART" id="SM00387">
    <property type="entry name" value="HATPase_c"/>
    <property type="match status" value="1"/>
</dbReference>
<dbReference type="EMBL" id="JRHH01000006">
    <property type="protein sequence ID" value="KGD66993.1"/>
    <property type="molecule type" value="Genomic_DNA"/>
</dbReference>
<dbReference type="InterPro" id="IPR004358">
    <property type="entry name" value="Sig_transdc_His_kin-like_C"/>
</dbReference>
<name>A0A095TX94_9FLAO</name>
<dbReference type="InterPro" id="IPR036097">
    <property type="entry name" value="HisK_dim/P_sf"/>
</dbReference>
<dbReference type="STRING" id="1453498.LG45_16395"/>
<dbReference type="Proteomes" id="UP000029554">
    <property type="component" value="Unassembled WGS sequence"/>
</dbReference>
<evidence type="ECO:0000256" key="1">
    <source>
        <dbReference type="ARBA" id="ARBA00000085"/>
    </source>
</evidence>
<dbReference type="OrthoDB" id="1933776at2"/>
<feature type="transmembrane region" description="Helical" evidence="6">
    <location>
        <begin position="12"/>
        <end position="33"/>
    </location>
</feature>
<proteinExistence type="predicted"/>
<dbReference type="InterPro" id="IPR005467">
    <property type="entry name" value="His_kinase_dom"/>
</dbReference>
<dbReference type="PANTHER" id="PTHR43547">
    <property type="entry name" value="TWO-COMPONENT HISTIDINE KINASE"/>
    <property type="match status" value="1"/>
</dbReference>
<keyword evidence="3" id="KW-0597">Phosphoprotein</keyword>
<keyword evidence="9" id="KW-1185">Reference proteome</keyword>
<dbReference type="Gene3D" id="3.30.565.10">
    <property type="entry name" value="Histidine kinase-like ATPase, C-terminal domain"/>
    <property type="match status" value="1"/>
</dbReference>
<evidence type="ECO:0000256" key="2">
    <source>
        <dbReference type="ARBA" id="ARBA00012438"/>
    </source>
</evidence>
<dbReference type="RefSeq" id="WP_035129129.1">
    <property type="nucleotide sequence ID" value="NZ_JRHH01000006.1"/>
</dbReference>
<comment type="caution">
    <text evidence="8">The sequence shown here is derived from an EMBL/GenBank/DDBJ whole genome shotgun (WGS) entry which is preliminary data.</text>
</comment>
<keyword evidence="6" id="KW-0472">Membrane</keyword>
<feature type="transmembrane region" description="Helical" evidence="6">
    <location>
        <begin position="205"/>
        <end position="226"/>
    </location>
</feature>
<dbReference type="SMART" id="SM00388">
    <property type="entry name" value="HisKA"/>
    <property type="match status" value="1"/>
</dbReference>
<dbReference type="Gene3D" id="1.10.287.130">
    <property type="match status" value="1"/>
</dbReference>
<evidence type="ECO:0000313" key="9">
    <source>
        <dbReference type="Proteomes" id="UP000029554"/>
    </source>
</evidence>
<dbReference type="EC" id="2.7.13.3" evidence="2"/>
<accession>A0A095TX94</accession>
<dbReference type="eggNOG" id="COG2205">
    <property type="taxonomic scope" value="Bacteria"/>
</dbReference>
<dbReference type="PRINTS" id="PR00344">
    <property type="entry name" value="BCTRLSENSOR"/>
</dbReference>
<dbReference type="SUPFAM" id="SSF55874">
    <property type="entry name" value="ATPase domain of HSP90 chaperone/DNA topoisomerase II/histidine kinase"/>
    <property type="match status" value="1"/>
</dbReference>
<reference evidence="8 9" key="1">
    <citation type="submission" date="2014-09" db="EMBL/GenBank/DDBJ databases">
        <title>Whole Genome Shotgun of Flavobacterium aquatile LMG 4008.</title>
        <authorList>
            <person name="Gale A.N."/>
            <person name="Pipes S.E."/>
            <person name="Newman J.D."/>
        </authorList>
    </citation>
    <scope>NUCLEOTIDE SEQUENCE [LARGE SCALE GENOMIC DNA]</scope>
    <source>
        <strain evidence="8 9">LMG 4008</strain>
    </source>
</reference>
<dbReference type="PANTHER" id="PTHR43547:SF2">
    <property type="entry name" value="HYBRID SIGNAL TRANSDUCTION HISTIDINE KINASE C"/>
    <property type="match status" value="1"/>
</dbReference>
<dbReference type="InterPro" id="IPR036890">
    <property type="entry name" value="HATPase_C_sf"/>
</dbReference>
<keyword evidence="5" id="KW-0418">Kinase</keyword>
<organism evidence="8 9">
    <name type="scientific">Flavobacterium aquatile LMG 4008 = ATCC 11947</name>
    <dbReference type="NCBI Taxonomy" id="1453498"/>
    <lineage>
        <taxon>Bacteria</taxon>
        <taxon>Pseudomonadati</taxon>
        <taxon>Bacteroidota</taxon>
        <taxon>Flavobacteriia</taxon>
        <taxon>Flavobacteriales</taxon>
        <taxon>Flavobacteriaceae</taxon>
        <taxon>Flavobacterium</taxon>
    </lineage>
</organism>
<feature type="domain" description="Histidine kinase" evidence="7">
    <location>
        <begin position="242"/>
        <end position="462"/>
    </location>
</feature>
<dbReference type="InterPro" id="IPR003661">
    <property type="entry name" value="HisK_dim/P_dom"/>
</dbReference>
<dbReference type="FunFam" id="3.30.565.10:FF:000006">
    <property type="entry name" value="Sensor histidine kinase WalK"/>
    <property type="match status" value="1"/>
</dbReference>
<keyword evidence="6" id="KW-1133">Transmembrane helix</keyword>
<keyword evidence="6" id="KW-0812">Transmembrane</keyword>
<dbReference type="CDD" id="cd00075">
    <property type="entry name" value="HATPase"/>
    <property type="match status" value="1"/>
</dbReference>
<dbReference type="Pfam" id="PF00512">
    <property type="entry name" value="HisKA"/>
    <property type="match status" value="1"/>
</dbReference>
<sequence>MKKMNLWKRRKAIKWYAVIAITLITIFQSYWLYSVYQSNKQIILKESENILRKTVLEFDNKTIQDQITNSIGKSSEMDDVTRQLLNVLKNKNGLSVKISVEGQEFNDSVSKQLMERLTEKEATIDKEKSKKIYNLIKEELTITLGKINFSVYHYNKDVVDFFPLEFKNADAITEQVRSEMDGKQYYEIHFANVTSIVIRDMISSIILSLIYLIMSISAVILLILNVDKSRKLMMQKDNFTNNMTHEFKTPMATIYAAIEAMNTYNVLDDKEMAKEYLGMMKKDLDRLINMTDSILFNAKMSDGEVMLNFENTNLKIFIEEIKNNLKQVLENKHAKVEITATHNDLFINADTEHFGNVFRNLIDNSIKYSKENAAITITISKEGKFAKILFSDQGMGIPYKYKSEIFKPYFRVQENDVYSVKGYGLGLSYIKQIIILHLGKIELVTKDNNKGTTFQILIPLAND</sequence>
<evidence type="ECO:0000259" key="7">
    <source>
        <dbReference type="PROSITE" id="PS50109"/>
    </source>
</evidence>
<dbReference type="PROSITE" id="PS50109">
    <property type="entry name" value="HIS_KIN"/>
    <property type="match status" value="1"/>
</dbReference>
<dbReference type="Pfam" id="PF02518">
    <property type="entry name" value="HATPase_c"/>
    <property type="match status" value="1"/>
</dbReference>
<dbReference type="AlphaFoldDB" id="A0A095TX94"/>
<evidence type="ECO:0000256" key="6">
    <source>
        <dbReference type="SAM" id="Phobius"/>
    </source>
</evidence>
<gene>
    <name evidence="8" type="ORF">LG45_16395</name>
</gene>